<proteinExistence type="inferred from homology"/>
<evidence type="ECO:0000256" key="4">
    <source>
        <dbReference type="ARBA" id="ARBA00048460"/>
    </source>
</evidence>
<sequence length="295" mass="34167">MVRRLCYMCALAVVILTGLMLWHETGTVRKINYTQKSKSPKSKALIQARKSIFGSSIAKVYDHVNTFVVFIGYPRSGHTLVSSLIDAHPHAIIANEFDIIGNWLAWNDEQRNKYFLFDQLYKNSRTEAKTGLRSSVKHMFNYSVKGQFQGKFKGSLKVIGAKKGGKLTKQLTKQKQADVMDQIMKTLNDTSALEREIVRYFDLVARNQILIRKYKHNLHEIQSTDLISKPRETLRRVCSFLNLTCSKKYLDDCAKIVYKRPSRTRYSVVWTDTQIRRTLSTLKRFAFLKNFTFTS</sequence>
<dbReference type="eggNOG" id="ENOG502SF0U">
    <property type="taxonomic scope" value="Eukaryota"/>
</dbReference>
<evidence type="ECO:0000256" key="2">
    <source>
        <dbReference type="ARBA" id="ARBA00013262"/>
    </source>
</evidence>
<organism evidence="6 7">
    <name type="scientific">Nematostella vectensis</name>
    <name type="common">Starlet sea anemone</name>
    <dbReference type="NCBI Taxonomy" id="45351"/>
    <lineage>
        <taxon>Eukaryota</taxon>
        <taxon>Metazoa</taxon>
        <taxon>Cnidaria</taxon>
        <taxon>Anthozoa</taxon>
        <taxon>Hexacorallia</taxon>
        <taxon>Actiniaria</taxon>
        <taxon>Edwardsiidae</taxon>
        <taxon>Nematostella</taxon>
    </lineage>
</organism>
<comment type="similarity">
    <text evidence="1 5">Belongs to the protein sulfotransferase family.</text>
</comment>
<accession>A7T0V6</accession>
<reference evidence="6 7" key="1">
    <citation type="journal article" date="2007" name="Science">
        <title>Sea anemone genome reveals ancestral eumetazoan gene repertoire and genomic organization.</title>
        <authorList>
            <person name="Putnam N.H."/>
            <person name="Srivastava M."/>
            <person name="Hellsten U."/>
            <person name="Dirks B."/>
            <person name="Chapman J."/>
            <person name="Salamov A."/>
            <person name="Terry A."/>
            <person name="Shapiro H."/>
            <person name="Lindquist E."/>
            <person name="Kapitonov V.V."/>
            <person name="Jurka J."/>
            <person name="Genikhovich G."/>
            <person name="Grigoriev I.V."/>
            <person name="Lucas S.M."/>
            <person name="Steele R.E."/>
            <person name="Finnerty J.R."/>
            <person name="Technau U."/>
            <person name="Martindale M.Q."/>
            <person name="Rokhsar D.S."/>
        </authorList>
    </citation>
    <scope>NUCLEOTIDE SEQUENCE [LARGE SCALE GENOMIC DNA]</scope>
    <source>
        <strain evidence="7">CH2 X CH6</strain>
    </source>
</reference>
<dbReference type="AlphaFoldDB" id="A7T0V6"/>
<dbReference type="PANTHER" id="PTHR12788:SF8">
    <property type="entry name" value="PROTEIN-TYROSINE SULFOTRANSFERASE"/>
    <property type="match status" value="1"/>
</dbReference>
<evidence type="ECO:0000313" key="6">
    <source>
        <dbReference type="EMBL" id="EDO30408.1"/>
    </source>
</evidence>
<dbReference type="EC" id="2.8.2.20" evidence="2 5"/>
<dbReference type="SUPFAM" id="SSF52540">
    <property type="entry name" value="P-loop containing nucleoside triphosphate hydrolases"/>
    <property type="match status" value="1"/>
</dbReference>
<dbReference type="EMBL" id="DS470054">
    <property type="protein sequence ID" value="EDO30408.1"/>
    <property type="molecule type" value="Genomic_DNA"/>
</dbReference>
<evidence type="ECO:0000256" key="5">
    <source>
        <dbReference type="RuleBase" id="RU365018"/>
    </source>
</evidence>
<comment type="catalytic activity">
    <reaction evidence="4 5">
        <text>L-tyrosyl-[protein] + 3'-phosphoadenylyl sulfate = O-sulfo-L-tyrosine-[protein] + adenosine 3',5'-bisphosphate + H(+)</text>
        <dbReference type="Rhea" id="RHEA:16801"/>
        <dbReference type="Rhea" id="RHEA-COMP:10136"/>
        <dbReference type="Rhea" id="RHEA-COMP:11688"/>
        <dbReference type="ChEBI" id="CHEBI:15378"/>
        <dbReference type="ChEBI" id="CHEBI:46858"/>
        <dbReference type="ChEBI" id="CHEBI:58339"/>
        <dbReference type="ChEBI" id="CHEBI:58343"/>
        <dbReference type="ChEBI" id="CHEBI:65286"/>
        <dbReference type="EC" id="2.8.2.20"/>
    </reaction>
</comment>
<name>A7T0V6_NEMVE</name>
<dbReference type="InterPro" id="IPR026634">
    <property type="entry name" value="TPST-like"/>
</dbReference>
<keyword evidence="7" id="KW-1185">Reference proteome</keyword>
<dbReference type="Gene3D" id="3.40.50.300">
    <property type="entry name" value="P-loop containing nucleotide triphosphate hydrolases"/>
    <property type="match status" value="2"/>
</dbReference>
<evidence type="ECO:0000256" key="1">
    <source>
        <dbReference type="ARBA" id="ARBA00009988"/>
    </source>
</evidence>
<comment type="function">
    <text evidence="5">Catalyzes the O-sulfation of tyrosine residues within acidic motifs of polypeptides, using 3'-phosphoadenylyl sulfate (PAPS) as cosubstrate.</text>
</comment>
<dbReference type="Proteomes" id="UP000001593">
    <property type="component" value="Unassembled WGS sequence"/>
</dbReference>
<dbReference type="GO" id="GO:0008476">
    <property type="term" value="F:protein-tyrosine sulfotransferase activity"/>
    <property type="evidence" value="ECO:0007669"/>
    <property type="project" value="UniProtKB-EC"/>
</dbReference>
<evidence type="ECO:0000313" key="7">
    <source>
        <dbReference type="Proteomes" id="UP000001593"/>
    </source>
</evidence>
<gene>
    <name evidence="6" type="ORF">NEMVEDRAFT_v1g220623</name>
</gene>
<dbReference type="PANTHER" id="PTHR12788">
    <property type="entry name" value="PROTEIN-TYROSINE SULFOTRANSFERASE 2"/>
    <property type="match status" value="1"/>
</dbReference>
<dbReference type="GO" id="GO:0005794">
    <property type="term" value="C:Golgi apparatus"/>
    <property type="evidence" value="ECO:0000318"/>
    <property type="project" value="GO_Central"/>
</dbReference>
<dbReference type="InterPro" id="IPR027417">
    <property type="entry name" value="P-loop_NTPase"/>
</dbReference>
<dbReference type="GO" id="GO:0008146">
    <property type="term" value="F:sulfotransferase activity"/>
    <property type="evidence" value="ECO:0000318"/>
    <property type="project" value="GO_Central"/>
</dbReference>
<dbReference type="HOGENOM" id="CLU_066717_0_0_1"/>
<protein>
    <recommendedName>
        <fullName evidence="2 5">Protein-tyrosine sulfotransferase</fullName>
        <ecNumber evidence="2 5">2.8.2.20</ecNumber>
    </recommendedName>
</protein>
<keyword evidence="3 5" id="KW-0808">Transferase</keyword>
<evidence type="ECO:0000256" key="3">
    <source>
        <dbReference type="ARBA" id="ARBA00022679"/>
    </source>
</evidence>
<dbReference type="InParanoid" id="A7T0V6"/>
<dbReference type="PhylomeDB" id="A7T0V6"/>